<dbReference type="NCBIfam" id="TIGR00254">
    <property type="entry name" value="GGDEF"/>
    <property type="match status" value="1"/>
</dbReference>
<evidence type="ECO:0000313" key="6">
    <source>
        <dbReference type="Proteomes" id="UP001607151"/>
    </source>
</evidence>
<dbReference type="NCBIfam" id="TIGR00229">
    <property type="entry name" value="sensory_box"/>
    <property type="match status" value="1"/>
</dbReference>
<proteinExistence type="predicted"/>
<keyword evidence="5" id="KW-0808">Transferase</keyword>
<dbReference type="CDD" id="cd01949">
    <property type="entry name" value="GGDEF"/>
    <property type="match status" value="1"/>
</dbReference>
<dbReference type="InterPro" id="IPR000014">
    <property type="entry name" value="PAS"/>
</dbReference>
<sequence>MIVLDNRTLLVAVSLITIGASIVLAFLWRIRPKSTGVGHWALGITLIGAGSVFTVARGYIPMFISIVVVNTAIVLGMQLIFHGLRIFTERKPFIFYDFVITFLTAFLFYYFYYIYPSLTIRTVLYSFLVATVCIAIVFTLVTDNNRVRKKSSHPVAIIFGLFAFFHVMRGIMEILYPNGKAPLDGGVAETILYLSSIFIISGLAITLVLQTYSILESKFRSYLLAMEHSASSIMIVNRDWTIEYANPELIKKTGYSKEELFGANIDILHPKEVMAEEMPVILQRLEDGYVWRGELKSLKKNGELFWELASIAPMVQANGKITHYVKIKEDITDLKAAKQKIHHMAYHDILTGLPTRTLFMQRLTDSIASAKAHNRKVAVLFLDLDGFKAVNDSFGHNAGDELLKSVAQSLRRCVRDEDTIARMGGDEFLIVLNHVSDKQVIANVAQRMLEAIETPLKFNEIQLSVTASIGISMYPDDNDDPKELIKLADKAMYDIKHAGKSGYRFYN</sequence>
<dbReference type="SMART" id="SM00086">
    <property type="entry name" value="PAC"/>
    <property type="match status" value="1"/>
</dbReference>
<accession>A0ABW7IY32</accession>
<feature type="transmembrane region" description="Helical" evidence="1">
    <location>
        <begin position="124"/>
        <end position="142"/>
    </location>
</feature>
<evidence type="ECO:0000259" key="4">
    <source>
        <dbReference type="PROSITE" id="PS50887"/>
    </source>
</evidence>
<dbReference type="PROSITE" id="PS50113">
    <property type="entry name" value="PAC"/>
    <property type="match status" value="1"/>
</dbReference>
<keyword evidence="6" id="KW-1185">Reference proteome</keyword>
<evidence type="ECO:0000259" key="2">
    <source>
        <dbReference type="PROSITE" id="PS50112"/>
    </source>
</evidence>
<dbReference type="InterPro" id="IPR000700">
    <property type="entry name" value="PAS-assoc_C"/>
</dbReference>
<dbReference type="InterPro" id="IPR029787">
    <property type="entry name" value="Nucleotide_cyclase"/>
</dbReference>
<dbReference type="InterPro" id="IPR052163">
    <property type="entry name" value="DGC-Regulatory_Protein"/>
</dbReference>
<evidence type="ECO:0000256" key="1">
    <source>
        <dbReference type="SAM" id="Phobius"/>
    </source>
</evidence>
<dbReference type="CDD" id="cd00130">
    <property type="entry name" value="PAS"/>
    <property type="match status" value="1"/>
</dbReference>
<dbReference type="Pfam" id="PF13426">
    <property type="entry name" value="PAS_9"/>
    <property type="match status" value="1"/>
</dbReference>
<reference evidence="5 6" key="1">
    <citation type="submission" date="2024-10" db="EMBL/GenBank/DDBJ databases">
        <authorList>
            <person name="Yibar A."/>
            <person name="Saticioglu I.B."/>
            <person name="Duman M."/>
            <person name="Ajmi N."/>
            <person name="Gurler F."/>
            <person name="Ay H."/>
            <person name="Onuk E."/>
            <person name="Guler S."/>
            <person name="Romalde J.L."/>
        </authorList>
    </citation>
    <scope>NUCLEOTIDE SEQUENCE [LARGE SCALE GENOMIC DNA]</scope>
    <source>
        <strain evidence="5 6">14-MA-B</strain>
    </source>
</reference>
<dbReference type="SUPFAM" id="SSF55073">
    <property type="entry name" value="Nucleotide cyclase"/>
    <property type="match status" value="1"/>
</dbReference>
<dbReference type="RefSeq" id="WP_089140321.1">
    <property type="nucleotide sequence ID" value="NZ_AP018686.1"/>
</dbReference>
<dbReference type="SMART" id="SM00267">
    <property type="entry name" value="GGDEF"/>
    <property type="match status" value="1"/>
</dbReference>
<dbReference type="PANTHER" id="PTHR46663:SF3">
    <property type="entry name" value="SLL0267 PROTEIN"/>
    <property type="match status" value="1"/>
</dbReference>
<feature type="transmembrane region" description="Helical" evidence="1">
    <location>
        <begin position="40"/>
        <end position="56"/>
    </location>
</feature>
<dbReference type="SUPFAM" id="SSF55785">
    <property type="entry name" value="PYP-like sensor domain (PAS domain)"/>
    <property type="match status" value="1"/>
</dbReference>
<feature type="transmembrane region" description="Helical" evidence="1">
    <location>
        <begin position="191"/>
        <end position="215"/>
    </location>
</feature>
<dbReference type="InterPro" id="IPR035965">
    <property type="entry name" value="PAS-like_dom_sf"/>
</dbReference>
<dbReference type="EC" id="2.7.7.65" evidence="5"/>
<gene>
    <name evidence="5" type="ORF">ACGRQ9_13415</name>
</gene>
<keyword evidence="1" id="KW-1133">Transmembrane helix</keyword>
<dbReference type="PROSITE" id="PS50112">
    <property type="entry name" value="PAS"/>
    <property type="match status" value="1"/>
</dbReference>
<dbReference type="InterPro" id="IPR043128">
    <property type="entry name" value="Rev_trsase/Diguanyl_cyclase"/>
</dbReference>
<keyword evidence="1" id="KW-0812">Transmembrane</keyword>
<dbReference type="EMBL" id="JBIHSN010000003">
    <property type="protein sequence ID" value="MFH0266444.1"/>
    <property type="molecule type" value="Genomic_DNA"/>
</dbReference>
<dbReference type="Pfam" id="PF00990">
    <property type="entry name" value="GGDEF"/>
    <property type="match status" value="1"/>
</dbReference>
<feature type="transmembrane region" description="Helical" evidence="1">
    <location>
        <begin position="62"/>
        <end position="81"/>
    </location>
</feature>
<evidence type="ECO:0000259" key="3">
    <source>
        <dbReference type="PROSITE" id="PS50113"/>
    </source>
</evidence>
<dbReference type="InterPro" id="IPR001610">
    <property type="entry name" value="PAC"/>
</dbReference>
<feature type="domain" description="PAS" evidence="2">
    <location>
        <begin position="218"/>
        <end position="272"/>
    </location>
</feature>
<feature type="transmembrane region" description="Helical" evidence="1">
    <location>
        <begin position="154"/>
        <end position="171"/>
    </location>
</feature>
<dbReference type="PROSITE" id="PS50887">
    <property type="entry name" value="GGDEF"/>
    <property type="match status" value="1"/>
</dbReference>
<feature type="transmembrane region" description="Helical" evidence="1">
    <location>
        <begin position="93"/>
        <end position="112"/>
    </location>
</feature>
<keyword evidence="5" id="KW-0548">Nucleotidyltransferase</keyword>
<dbReference type="InterPro" id="IPR000160">
    <property type="entry name" value="GGDEF_dom"/>
</dbReference>
<feature type="transmembrane region" description="Helical" evidence="1">
    <location>
        <begin position="6"/>
        <end position="28"/>
    </location>
</feature>
<keyword evidence="1" id="KW-0472">Membrane</keyword>
<evidence type="ECO:0000313" key="5">
    <source>
        <dbReference type="EMBL" id="MFH0266444.1"/>
    </source>
</evidence>
<dbReference type="SMART" id="SM00091">
    <property type="entry name" value="PAS"/>
    <property type="match status" value="1"/>
</dbReference>
<comment type="caution">
    <text evidence="5">The sequence shown here is derived from an EMBL/GenBank/DDBJ whole genome shotgun (WGS) entry which is preliminary data.</text>
</comment>
<organism evidence="5 6">
    <name type="scientific">Vibrio rumoiensis</name>
    <dbReference type="NCBI Taxonomy" id="76258"/>
    <lineage>
        <taxon>Bacteria</taxon>
        <taxon>Pseudomonadati</taxon>
        <taxon>Pseudomonadota</taxon>
        <taxon>Gammaproteobacteria</taxon>
        <taxon>Vibrionales</taxon>
        <taxon>Vibrionaceae</taxon>
        <taxon>Vibrio</taxon>
    </lineage>
</organism>
<dbReference type="PANTHER" id="PTHR46663">
    <property type="entry name" value="DIGUANYLATE CYCLASE DGCT-RELATED"/>
    <property type="match status" value="1"/>
</dbReference>
<dbReference type="Gene3D" id="3.30.450.20">
    <property type="entry name" value="PAS domain"/>
    <property type="match status" value="1"/>
</dbReference>
<dbReference type="Proteomes" id="UP001607151">
    <property type="component" value="Unassembled WGS sequence"/>
</dbReference>
<name>A0ABW7IY32_9VIBR</name>
<dbReference type="GO" id="GO:0052621">
    <property type="term" value="F:diguanylate cyclase activity"/>
    <property type="evidence" value="ECO:0007669"/>
    <property type="project" value="UniProtKB-EC"/>
</dbReference>
<protein>
    <submittedName>
        <fullName evidence="5">Diguanylate cyclase domain-containing protein</fullName>
        <ecNumber evidence="5">2.7.7.65</ecNumber>
    </submittedName>
</protein>
<feature type="domain" description="GGDEF" evidence="4">
    <location>
        <begin position="375"/>
        <end position="507"/>
    </location>
</feature>
<feature type="domain" description="PAC" evidence="3">
    <location>
        <begin position="291"/>
        <end position="343"/>
    </location>
</feature>
<dbReference type="Gene3D" id="3.30.70.270">
    <property type="match status" value="1"/>
</dbReference>